<protein>
    <submittedName>
        <fullName evidence="8">Choline dehydrogenase-like flavoprotein</fullName>
    </submittedName>
</protein>
<organism evidence="8 9">
    <name type="scientific">Rhodovulum steppense</name>
    <dbReference type="NCBI Taxonomy" id="540251"/>
    <lineage>
        <taxon>Bacteria</taxon>
        <taxon>Pseudomonadati</taxon>
        <taxon>Pseudomonadota</taxon>
        <taxon>Alphaproteobacteria</taxon>
        <taxon>Rhodobacterales</taxon>
        <taxon>Paracoccaceae</taxon>
        <taxon>Rhodovulum</taxon>
    </lineage>
</organism>
<dbReference type="Proteomes" id="UP000295277">
    <property type="component" value="Unassembled WGS sequence"/>
</dbReference>
<reference evidence="8 9" key="1">
    <citation type="submission" date="2019-03" db="EMBL/GenBank/DDBJ databases">
        <title>Genomic Encyclopedia of Type Strains, Phase IV (KMG-IV): sequencing the most valuable type-strain genomes for metagenomic binning, comparative biology and taxonomic classification.</title>
        <authorList>
            <person name="Goeker M."/>
        </authorList>
    </citation>
    <scope>NUCLEOTIDE SEQUENCE [LARGE SCALE GENOMIC DNA]</scope>
    <source>
        <strain evidence="8 9">DSM 21153</strain>
    </source>
</reference>
<keyword evidence="4" id="KW-0274">FAD</keyword>
<dbReference type="SUPFAM" id="SSF51905">
    <property type="entry name" value="FAD/NAD(P)-binding domain"/>
    <property type="match status" value="1"/>
</dbReference>
<dbReference type="InterPro" id="IPR051473">
    <property type="entry name" value="P2Ox-like"/>
</dbReference>
<comment type="cofactor">
    <cofactor evidence="1">
        <name>FAD</name>
        <dbReference type="ChEBI" id="CHEBI:57692"/>
    </cofactor>
</comment>
<dbReference type="InterPro" id="IPR007867">
    <property type="entry name" value="GMC_OxRtase_C"/>
</dbReference>
<feature type="domain" description="Glucose-methanol-choline oxidoreductase C-terminal" evidence="7">
    <location>
        <begin position="332"/>
        <end position="450"/>
    </location>
</feature>
<evidence type="ECO:0000313" key="9">
    <source>
        <dbReference type="Proteomes" id="UP000295277"/>
    </source>
</evidence>
<evidence type="ECO:0000256" key="5">
    <source>
        <dbReference type="ARBA" id="ARBA00023002"/>
    </source>
</evidence>
<dbReference type="Pfam" id="PF01494">
    <property type="entry name" value="FAD_binding_3"/>
    <property type="match status" value="1"/>
</dbReference>
<dbReference type="GO" id="GO:0016614">
    <property type="term" value="F:oxidoreductase activity, acting on CH-OH group of donors"/>
    <property type="evidence" value="ECO:0007669"/>
    <property type="project" value="InterPro"/>
</dbReference>
<feature type="domain" description="FAD-binding" evidence="6">
    <location>
        <begin position="13"/>
        <end position="49"/>
    </location>
</feature>
<comment type="similarity">
    <text evidence="2">Belongs to the GMC oxidoreductase family.</text>
</comment>
<keyword evidence="5" id="KW-0560">Oxidoreductase</keyword>
<keyword evidence="9" id="KW-1185">Reference proteome</keyword>
<evidence type="ECO:0000256" key="4">
    <source>
        <dbReference type="ARBA" id="ARBA00022827"/>
    </source>
</evidence>
<evidence type="ECO:0000256" key="1">
    <source>
        <dbReference type="ARBA" id="ARBA00001974"/>
    </source>
</evidence>
<dbReference type="InterPro" id="IPR036188">
    <property type="entry name" value="FAD/NAD-bd_sf"/>
</dbReference>
<dbReference type="GO" id="GO:0071949">
    <property type="term" value="F:FAD binding"/>
    <property type="evidence" value="ECO:0007669"/>
    <property type="project" value="InterPro"/>
</dbReference>
<gene>
    <name evidence="8" type="ORF">EV216_10345</name>
</gene>
<evidence type="ECO:0000256" key="3">
    <source>
        <dbReference type="ARBA" id="ARBA00022630"/>
    </source>
</evidence>
<dbReference type="AlphaFoldDB" id="A0A4R1Z0A0"/>
<keyword evidence="3" id="KW-0285">Flavoprotein</keyword>
<dbReference type="PANTHER" id="PTHR42784">
    <property type="entry name" value="PYRANOSE 2-OXIDASE"/>
    <property type="match status" value="1"/>
</dbReference>
<evidence type="ECO:0000313" key="8">
    <source>
        <dbReference type="EMBL" id="TCM86968.1"/>
    </source>
</evidence>
<sequence>MFVEIRDANLERYDVFIVGSGPAGTTLALQLAQRGRRVLILESGGRDYDAGVQSAFSSVYGRGHFDGIHWSSHWIRALGGTSGAWQGFCLPLLDRNMAHWPIGRAELDPYYRIAARILGRDPTFLTFQQDHLDGFRLRPFSTEPPVHFGDPEFGVPEDDPMIDIALNTTLAGLRPRLDRQGVDGIAIWSPGGGRIEARVAETQSIVLAAGGVGNAQILLASTDGTSAAVGNEADQVGRYLMEHPHSYHCGRVVVPSELALPEAPEPFGAQVPALVPDDSLHAQIGGRDVSVEWVETAPNLNDPHEVFLLDRIGPAARSFFLNVRSEMAADPVNRLTIGEGRDPAGLPRLRARCVIGADDLRAIDLCLEALGGRLVANGPGRLRILNDALYRGVTGGGHIMGTTRMGDDPRRSVVNRDCRVHGYRNLFVAGSSVFATGGYENPTLTIMALAARLGDHLADAA</sequence>
<accession>A0A4R1Z0A0</accession>
<name>A0A4R1Z0A0_9RHOB</name>
<dbReference type="InterPro" id="IPR002938">
    <property type="entry name" value="FAD-bd"/>
</dbReference>
<dbReference type="PANTHER" id="PTHR42784:SF1">
    <property type="entry name" value="PYRANOSE 2-OXIDASE"/>
    <property type="match status" value="1"/>
</dbReference>
<evidence type="ECO:0000256" key="2">
    <source>
        <dbReference type="ARBA" id="ARBA00010790"/>
    </source>
</evidence>
<evidence type="ECO:0000259" key="7">
    <source>
        <dbReference type="Pfam" id="PF05199"/>
    </source>
</evidence>
<dbReference type="Pfam" id="PF05199">
    <property type="entry name" value="GMC_oxred_C"/>
    <property type="match status" value="1"/>
</dbReference>
<dbReference type="EMBL" id="SLVM01000003">
    <property type="protein sequence ID" value="TCM86968.1"/>
    <property type="molecule type" value="Genomic_DNA"/>
</dbReference>
<dbReference type="OrthoDB" id="9798604at2"/>
<evidence type="ECO:0000259" key="6">
    <source>
        <dbReference type="Pfam" id="PF01494"/>
    </source>
</evidence>
<dbReference type="Gene3D" id="3.50.50.60">
    <property type="entry name" value="FAD/NAD(P)-binding domain"/>
    <property type="match status" value="2"/>
</dbReference>
<comment type="caution">
    <text evidence="8">The sequence shown here is derived from an EMBL/GenBank/DDBJ whole genome shotgun (WGS) entry which is preliminary data.</text>
</comment>
<proteinExistence type="inferred from homology"/>